<evidence type="ECO:0000313" key="3">
    <source>
        <dbReference type="Proteomes" id="UP000249590"/>
    </source>
</evidence>
<dbReference type="PANTHER" id="PTHR12126:SF11">
    <property type="entry name" value="NADH DEHYDROGENASE [UBIQUINONE] 1 ALPHA SUBCOMPLEX SUBUNIT 9, MITOCHONDRIAL"/>
    <property type="match status" value="1"/>
</dbReference>
<dbReference type="InterPro" id="IPR036291">
    <property type="entry name" value="NAD(P)-bd_dom_sf"/>
</dbReference>
<gene>
    <name evidence="2" type="ORF">DLJ53_27315</name>
</gene>
<comment type="caution">
    <text evidence="2">The sequence shown here is derived from an EMBL/GenBank/DDBJ whole genome shotgun (WGS) entry which is preliminary data.</text>
</comment>
<sequence length="326" mass="34609">MMERNPSKLVTIFGGSGFIGRYVVRALAKDGWRVRIAVRRPDLVGYLQPMGGVGQIAPIKVNVTDKQAVAHAVANSDVVVNLVGILAEGGKQTFEAIQKEGARNVAEAARAAGVPRFVHISALGADAESTSEYARTKAAGEAAVREIYPDAVIVRPSVVFGPEDDFFNRFAGLSKISPVLPLIGGGETRFQPVYVGDVGQFVAAAVNGKVAGGKVYELGGPDVKSFRGLMELMTSITHRKRRYATLSFGLARMKASILQHLPNPPLTPDQVELLKSDNVVSEAALAEGRTLSAAGIHPRSMAAILPTYLWTYRKGGQFAEPGSAAG</sequence>
<dbReference type="PANTHER" id="PTHR12126">
    <property type="entry name" value="NADH-UBIQUINONE OXIDOREDUCTASE 39 KDA SUBUNIT-RELATED"/>
    <property type="match status" value="1"/>
</dbReference>
<dbReference type="Pfam" id="PF01370">
    <property type="entry name" value="Epimerase"/>
    <property type="match status" value="1"/>
</dbReference>
<evidence type="ECO:0000259" key="1">
    <source>
        <dbReference type="Pfam" id="PF01370"/>
    </source>
</evidence>
<dbReference type="InterPro" id="IPR051207">
    <property type="entry name" value="ComplexI_NDUFA9_subunit"/>
</dbReference>
<dbReference type="CDD" id="cd05271">
    <property type="entry name" value="NDUFA9_like_SDR_a"/>
    <property type="match status" value="1"/>
</dbReference>
<keyword evidence="3" id="KW-1185">Reference proteome</keyword>
<proteinExistence type="predicted"/>
<feature type="domain" description="NAD-dependent epimerase/dehydratase" evidence="1">
    <location>
        <begin position="10"/>
        <end position="219"/>
    </location>
</feature>
<dbReference type="GO" id="GO:0044877">
    <property type="term" value="F:protein-containing complex binding"/>
    <property type="evidence" value="ECO:0007669"/>
    <property type="project" value="TreeGrafter"/>
</dbReference>
<dbReference type="Gene3D" id="3.40.50.720">
    <property type="entry name" value="NAD(P)-binding Rossmann-like Domain"/>
    <property type="match status" value="1"/>
</dbReference>
<dbReference type="SUPFAM" id="SSF51735">
    <property type="entry name" value="NAD(P)-binding Rossmann-fold domains"/>
    <property type="match status" value="1"/>
</dbReference>
<evidence type="ECO:0000313" key="2">
    <source>
        <dbReference type="EMBL" id="RAH98406.1"/>
    </source>
</evidence>
<accession>A0A8B2NJF3</accession>
<organism evidence="2 3">
    <name type="scientific">Acuticoccus sediminis</name>
    <dbReference type="NCBI Taxonomy" id="2184697"/>
    <lineage>
        <taxon>Bacteria</taxon>
        <taxon>Pseudomonadati</taxon>
        <taxon>Pseudomonadota</taxon>
        <taxon>Alphaproteobacteria</taxon>
        <taxon>Hyphomicrobiales</taxon>
        <taxon>Amorphaceae</taxon>
        <taxon>Acuticoccus</taxon>
    </lineage>
</organism>
<name>A0A8B2NJF3_9HYPH</name>
<dbReference type="EMBL" id="QHHQ01000007">
    <property type="protein sequence ID" value="RAH98406.1"/>
    <property type="molecule type" value="Genomic_DNA"/>
</dbReference>
<dbReference type="AlphaFoldDB" id="A0A8B2NJF3"/>
<dbReference type="InterPro" id="IPR001509">
    <property type="entry name" value="Epimerase_deHydtase"/>
</dbReference>
<dbReference type="OrthoDB" id="9776313at2"/>
<protein>
    <submittedName>
        <fullName evidence="2">Complex I NDUFA9 subunit family protein</fullName>
    </submittedName>
</protein>
<reference evidence="2 3" key="1">
    <citation type="submission" date="2018-05" db="EMBL/GenBank/DDBJ databases">
        <title>Acuticoccus sediminis sp. nov., isolated from deep-sea sediment of Indian Ocean.</title>
        <authorList>
            <person name="Liu X."/>
            <person name="Lai Q."/>
            <person name="Du Y."/>
            <person name="Sun F."/>
            <person name="Zhang X."/>
            <person name="Wang S."/>
            <person name="Shao Z."/>
        </authorList>
    </citation>
    <scope>NUCLEOTIDE SEQUENCE [LARGE SCALE GENOMIC DNA]</scope>
    <source>
        <strain evidence="2 3">PTG4-2</strain>
    </source>
</reference>
<dbReference type="FunFam" id="3.40.50.720:FF:000702">
    <property type="entry name" value="NADH dehydrogenase (Ubiquinone)"/>
    <property type="match status" value="1"/>
</dbReference>
<dbReference type="Proteomes" id="UP000249590">
    <property type="component" value="Unassembled WGS sequence"/>
</dbReference>